<sequence length="275" mass="32094">MSNKIIYISMFIVFLLSAVYLTLATMYERQALYIHTYVIIMLCPALVVYTLGLIQGYITFNKRYQKFLQLKAHLPKDEITSFIKNRLIFMAFPLKTNNDQTSFVQKNSICFFVVKLSTKKKNRRRGSMFGYPLNLKEFYSCLHNIVIIEWMVINERVLNDDEKFASVFEQMLRYVCGSNNLKDNTFGILNETAIYYAFCLSDEMMTWQHECLVDNGFILFHSWEDLQFCGISFPTKFLLFIKPLNAVALATRNHAKAQKTNPTTQNDATAQEKKD</sequence>
<dbReference type="EMBL" id="ASPP01012027">
    <property type="protein sequence ID" value="ETO21004.1"/>
    <property type="molecule type" value="Genomic_DNA"/>
</dbReference>
<dbReference type="Proteomes" id="UP000023152">
    <property type="component" value="Unassembled WGS sequence"/>
</dbReference>
<keyword evidence="2" id="KW-1133">Transmembrane helix</keyword>
<comment type="caution">
    <text evidence="3">The sequence shown here is derived from an EMBL/GenBank/DDBJ whole genome shotgun (WGS) entry which is preliminary data.</text>
</comment>
<organism evidence="3 4">
    <name type="scientific">Reticulomyxa filosa</name>
    <dbReference type="NCBI Taxonomy" id="46433"/>
    <lineage>
        <taxon>Eukaryota</taxon>
        <taxon>Sar</taxon>
        <taxon>Rhizaria</taxon>
        <taxon>Retaria</taxon>
        <taxon>Foraminifera</taxon>
        <taxon>Monothalamids</taxon>
        <taxon>Reticulomyxidae</taxon>
        <taxon>Reticulomyxa</taxon>
    </lineage>
</organism>
<evidence type="ECO:0000256" key="1">
    <source>
        <dbReference type="SAM" id="MobiDB-lite"/>
    </source>
</evidence>
<reference evidence="3 4" key="1">
    <citation type="journal article" date="2013" name="Curr. Biol.">
        <title>The Genome of the Foraminiferan Reticulomyxa filosa.</title>
        <authorList>
            <person name="Glockner G."/>
            <person name="Hulsmann N."/>
            <person name="Schleicher M."/>
            <person name="Noegel A.A."/>
            <person name="Eichinger L."/>
            <person name="Gallinger C."/>
            <person name="Pawlowski J."/>
            <person name="Sierra R."/>
            <person name="Euteneuer U."/>
            <person name="Pillet L."/>
            <person name="Moustafa A."/>
            <person name="Platzer M."/>
            <person name="Groth M."/>
            <person name="Szafranski K."/>
            <person name="Schliwa M."/>
        </authorList>
    </citation>
    <scope>NUCLEOTIDE SEQUENCE [LARGE SCALE GENOMIC DNA]</scope>
</reference>
<evidence type="ECO:0000313" key="4">
    <source>
        <dbReference type="Proteomes" id="UP000023152"/>
    </source>
</evidence>
<keyword evidence="2" id="KW-0472">Membrane</keyword>
<feature type="transmembrane region" description="Helical" evidence="2">
    <location>
        <begin position="33"/>
        <end position="58"/>
    </location>
</feature>
<accession>X6N5I7</accession>
<evidence type="ECO:0000313" key="3">
    <source>
        <dbReference type="EMBL" id="ETO21004.1"/>
    </source>
</evidence>
<feature type="transmembrane region" description="Helical" evidence="2">
    <location>
        <begin position="7"/>
        <end position="27"/>
    </location>
</feature>
<protein>
    <submittedName>
        <fullName evidence="3">Uncharacterized protein</fullName>
    </submittedName>
</protein>
<keyword evidence="4" id="KW-1185">Reference proteome</keyword>
<dbReference type="AlphaFoldDB" id="X6N5I7"/>
<feature type="region of interest" description="Disordered" evidence="1">
    <location>
        <begin position="255"/>
        <end position="275"/>
    </location>
</feature>
<proteinExistence type="predicted"/>
<evidence type="ECO:0000256" key="2">
    <source>
        <dbReference type="SAM" id="Phobius"/>
    </source>
</evidence>
<keyword evidence="2" id="KW-0812">Transmembrane</keyword>
<name>X6N5I7_RETFI</name>
<gene>
    <name evidence="3" type="ORF">RFI_16200</name>
</gene>
<feature type="compositionally biased region" description="Polar residues" evidence="1">
    <location>
        <begin position="258"/>
        <end position="269"/>
    </location>
</feature>